<dbReference type="EMBL" id="AP021874">
    <property type="protein sequence ID" value="BBO69477.1"/>
    <property type="molecule type" value="Genomic_DNA"/>
</dbReference>
<dbReference type="NCBIfam" id="TIGR00087">
    <property type="entry name" value="surE"/>
    <property type="match status" value="1"/>
</dbReference>
<sequence length="227" mass="24445">MKIVVTNDDGYDQPGLAALVEAVKPLGEITVVAPATPQSNVGHRVTMRDPIRVDRVGERTYVVHATPADCTRLAVKCLVPDVDWVVAGINPGANLGSDVYQSGTVAATREAAILGIRAAAVSQYIGPDVTVDWPAAQAQSARCLQAVWEKPLAAGQFWNINLPSPISANDVLAHRLCPLDKHPHRYRYVEAAKGYRYQGIIHDRPRAAGSDVDVCFGGMIAVTRMEI</sequence>
<evidence type="ECO:0000256" key="1">
    <source>
        <dbReference type="ARBA" id="ARBA00000815"/>
    </source>
</evidence>
<comment type="similarity">
    <text evidence="2">Belongs to the SurE nucleotidase family.</text>
</comment>
<comment type="catalytic activity">
    <reaction evidence="1">
        <text>a ribonucleoside 5'-phosphate + H2O = a ribonucleoside + phosphate</text>
        <dbReference type="Rhea" id="RHEA:12484"/>
        <dbReference type="ChEBI" id="CHEBI:15377"/>
        <dbReference type="ChEBI" id="CHEBI:18254"/>
        <dbReference type="ChEBI" id="CHEBI:43474"/>
        <dbReference type="ChEBI" id="CHEBI:58043"/>
        <dbReference type="EC" id="3.1.3.5"/>
    </reaction>
</comment>
<dbReference type="EC" id="3.1.3.5" evidence="3"/>
<evidence type="ECO:0000313" key="8">
    <source>
        <dbReference type="Proteomes" id="UP000427906"/>
    </source>
</evidence>
<evidence type="ECO:0000256" key="5">
    <source>
        <dbReference type="ARBA" id="ARBA00022801"/>
    </source>
</evidence>
<reference evidence="7 8" key="1">
    <citation type="submission" date="2019-11" db="EMBL/GenBank/DDBJ databases">
        <title>Comparative genomics of hydrocarbon-degrading Desulfosarcina strains.</title>
        <authorList>
            <person name="Watanabe M."/>
            <person name="Kojima H."/>
            <person name="Fukui M."/>
        </authorList>
    </citation>
    <scope>NUCLEOTIDE SEQUENCE [LARGE SCALE GENOMIC DNA]</scope>
    <source>
        <strain evidence="7 8">PL12</strain>
    </source>
</reference>
<dbReference type="AlphaFoldDB" id="A0A5K7YXS2"/>
<dbReference type="PANTHER" id="PTHR30457:SF0">
    <property type="entry name" value="PHOSPHATASE, PUTATIVE (AFU_ORTHOLOGUE AFUA_4G01070)-RELATED"/>
    <property type="match status" value="1"/>
</dbReference>
<keyword evidence="8" id="KW-1185">Reference proteome</keyword>
<dbReference type="InterPro" id="IPR030048">
    <property type="entry name" value="SurE"/>
</dbReference>
<dbReference type="KEGG" id="dalk:DSCA_34070"/>
<gene>
    <name evidence="7" type="primary">surE_1</name>
    <name evidence="7" type="ORF">DSCA_34070</name>
</gene>
<proteinExistence type="inferred from homology"/>
<keyword evidence="4" id="KW-0479">Metal-binding</keyword>
<dbReference type="OrthoDB" id="9780815at2"/>
<dbReference type="SUPFAM" id="SSF64167">
    <property type="entry name" value="SurE-like"/>
    <property type="match status" value="1"/>
</dbReference>
<evidence type="ECO:0000256" key="4">
    <source>
        <dbReference type="ARBA" id="ARBA00022723"/>
    </source>
</evidence>
<keyword evidence="5" id="KW-0378">Hydrolase</keyword>
<evidence type="ECO:0000313" key="7">
    <source>
        <dbReference type="EMBL" id="BBO69477.1"/>
    </source>
</evidence>
<name>A0A5K7YXS2_9BACT</name>
<dbReference type="Proteomes" id="UP000427906">
    <property type="component" value="Chromosome"/>
</dbReference>
<dbReference type="GO" id="GO:0046872">
    <property type="term" value="F:metal ion binding"/>
    <property type="evidence" value="ECO:0007669"/>
    <property type="project" value="UniProtKB-KW"/>
</dbReference>
<dbReference type="GO" id="GO:0008253">
    <property type="term" value="F:5'-nucleotidase activity"/>
    <property type="evidence" value="ECO:0007669"/>
    <property type="project" value="UniProtKB-EC"/>
</dbReference>
<feature type="domain" description="Survival protein SurE-like phosphatase/nucleotidase" evidence="6">
    <location>
        <begin position="3"/>
        <end position="177"/>
    </location>
</feature>
<evidence type="ECO:0000259" key="6">
    <source>
        <dbReference type="Pfam" id="PF01975"/>
    </source>
</evidence>
<dbReference type="InterPro" id="IPR036523">
    <property type="entry name" value="SurE-like_sf"/>
</dbReference>
<evidence type="ECO:0000256" key="2">
    <source>
        <dbReference type="ARBA" id="ARBA00011062"/>
    </source>
</evidence>
<dbReference type="Pfam" id="PF01975">
    <property type="entry name" value="SurE"/>
    <property type="match status" value="1"/>
</dbReference>
<dbReference type="InterPro" id="IPR002828">
    <property type="entry name" value="SurE-like_Pase/nucleotidase"/>
</dbReference>
<organism evidence="7 8">
    <name type="scientific">Desulfosarcina alkanivorans</name>
    <dbReference type="NCBI Taxonomy" id="571177"/>
    <lineage>
        <taxon>Bacteria</taxon>
        <taxon>Pseudomonadati</taxon>
        <taxon>Thermodesulfobacteriota</taxon>
        <taxon>Desulfobacteria</taxon>
        <taxon>Desulfobacterales</taxon>
        <taxon>Desulfosarcinaceae</taxon>
        <taxon>Desulfosarcina</taxon>
    </lineage>
</organism>
<dbReference type="Gene3D" id="3.40.1210.10">
    <property type="entry name" value="Survival protein SurE-like phosphatase/nucleotidase"/>
    <property type="match status" value="1"/>
</dbReference>
<dbReference type="PANTHER" id="PTHR30457">
    <property type="entry name" value="5'-NUCLEOTIDASE SURE"/>
    <property type="match status" value="1"/>
</dbReference>
<dbReference type="RefSeq" id="WP_155317512.1">
    <property type="nucleotide sequence ID" value="NZ_AP021874.1"/>
</dbReference>
<accession>A0A5K7YXS2</accession>
<evidence type="ECO:0000256" key="3">
    <source>
        <dbReference type="ARBA" id="ARBA00012643"/>
    </source>
</evidence>
<protein>
    <recommendedName>
        <fullName evidence="3">5'-nucleotidase</fullName>
        <ecNumber evidence="3">3.1.3.5</ecNumber>
    </recommendedName>
</protein>